<comment type="subunit">
    <text evidence="1">Heterotrimer of A, B and C subunits.</text>
</comment>
<dbReference type="PANTHER" id="PTHR15004">
    <property type="entry name" value="GLUTAMYL-TRNA(GLN) AMIDOTRANSFERASE SUBUNIT C, MITOCHONDRIAL"/>
    <property type="match status" value="1"/>
</dbReference>
<evidence type="ECO:0000313" key="3">
    <source>
        <dbReference type="Proteomes" id="UP001141619"/>
    </source>
</evidence>
<keyword evidence="1" id="KW-0648">Protein biosynthesis</keyword>
<dbReference type="GO" id="GO:0005524">
    <property type="term" value="F:ATP binding"/>
    <property type="evidence" value="ECO:0007669"/>
    <property type="project" value="UniProtKB-KW"/>
</dbReference>
<comment type="caution">
    <text evidence="2">The sequence shown here is derived from an EMBL/GenBank/DDBJ whole genome shotgun (WGS) entry which is preliminary data.</text>
</comment>
<sequence>MSIDLSTVRRIANLARIEVADADLPPLAAELNTILAFVEELSAVNTDGVEPMTSVVHVQLPLRADEVTDGGYPDVVLANAPNAEHGFFTVPKVIE</sequence>
<dbReference type="RefSeq" id="WP_274942821.1">
    <property type="nucleotide sequence ID" value="NZ_JANWOI010000001.1"/>
</dbReference>
<dbReference type="NCBIfam" id="TIGR00135">
    <property type="entry name" value="gatC"/>
    <property type="match status" value="1"/>
</dbReference>
<comment type="catalytic activity">
    <reaction evidence="1">
        <text>L-glutamyl-tRNA(Gln) + L-glutamine + ATP + H2O = L-glutaminyl-tRNA(Gln) + L-glutamate + ADP + phosphate + H(+)</text>
        <dbReference type="Rhea" id="RHEA:17521"/>
        <dbReference type="Rhea" id="RHEA-COMP:9681"/>
        <dbReference type="Rhea" id="RHEA-COMP:9684"/>
        <dbReference type="ChEBI" id="CHEBI:15377"/>
        <dbReference type="ChEBI" id="CHEBI:15378"/>
        <dbReference type="ChEBI" id="CHEBI:29985"/>
        <dbReference type="ChEBI" id="CHEBI:30616"/>
        <dbReference type="ChEBI" id="CHEBI:43474"/>
        <dbReference type="ChEBI" id="CHEBI:58359"/>
        <dbReference type="ChEBI" id="CHEBI:78520"/>
        <dbReference type="ChEBI" id="CHEBI:78521"/>
        <dbReference type="ChEBI" id="CHEBI:456216"/>
    </reaction>
</comment>
<name>A0A9X3Z6I8_9PROT</name>
<dbReference type="EC" id="6.3.5.-" evidence="1"/>
<protein>
    <recommendedName>
        <fullName evidence="1">Aspartyl/glutamyl-tRNA(Asn/Gln) amidotransferase subunit C</fullName>
        <shortName evidence="1">Asp/Glu-ADT subunit C</shortName>
        <ecNumber evidence="1">6.3.5.-</ecNumber>
    </recommendedName>
</protein>
<organism evidence="2 3">
    <name type="scientific">Govanella unica</name>
    <dbReference type="NCBI Taxonomy" id="2975056"/>
    <lineage>
        <taxon>Bacteria</taxon>
        <taxon>Pseudomonadati</taxon>
        <taxon>Pseudomonadota</taxon>
        <taxon>Alphaproteobacteria</taxon>
        <taxon>Emcibacterales</taxon>
        <taxon>Govanellaceae</taxon>
        <taxon>Govanella</taxon>
    </lineage>
</organism>
<keyword evidence="1" id="KW-0436">Ligase</keyword>
<dbReference type="EMBL" id="JANWOI010000001">
    <property type="protein sequence ID" value="MDA5193127.1"/>
    <property type="molecule type" value="Genomic_DNA"/>
</dbReference>
<dbReference type="HAMAP" id="MF_00122">
    <property type="entry name" value="GatC"/>
    <property type="match status" value="1"/>
</dbReference>
<dbReference type="Proteomes" id="UP001141619">
    <property type="component" value="Unassembled WGS sequence"/>
</dbReference>
<reference evidence="2" key="1">
    <citation type="submission" date="2022-08" db="EMBL/GenBank/DDBJ databases">
        <authorList>
            <person name="Vandamme P."/>
            <person name="Hettiarachchi A."/>
            <person name="Peeters C."/>
            <person name="Cnockaert M."/>
            <person name="Carlier A."/>
        </authorList>
    </citation>
    <scope>NUCLEOTIDE SEQUENCE</scope>
    <source>
        <strain evidence="2">LMG 31809</strain>
    </source>
</reference>
<dbReference type="AlphaFoldDB" id="A0A9X3Z6I8"/>
<dbReference type="InterPro" id="IPR036113">
    <property type="entry name" value="Asp/Glu-ADT_sf_sub_c"/>
</dbReference>
<gene>
    <name evidence="1 2" type="primary">gatC</name>
    <name evidence="2" type="ORF">NYP16_04050</name>
</gene>
<dbReference type="GO" id="GO:0006450">
    <property type="term" value="P:regulation of translational fidelity"/>
    <property type="evidence" value="ECO:0007669"/>
    <property type="project" value="InterPro"/>
</dbReference>
<dbReference type="InterPro" id="IPR003837">
    <property type="entry name" value="GatC"/>
</dbReference>
<reference evidence="2" key="2">
    <citation type="journal article" date="2023" name="Syst. Appl. Microbiol.">
        <title>Govania unica gen. nov., sp. nov., a rare biosphere bacterium that represents a novel family in the class Alphaproteobacteria.</title>
        <authorList>
            <person name="Vandamme P."/>
            <person name="Peeters C."/>
            <person name="Hettiarachchi A."/>
            <person name="Cnockaert M."/>
            <person name="Carlier A."/>
        </authorList>
    </citation>
    <scope>NUCLEOTIDE SEQUENCE</scope>
    <source>
        <strain evidence="2">LMG 31809</strain>
    </source>
</reference>
<dbReference type="Pfam" id="PF02686">
    <property type="entry name" value="GatC"/>
    <property type="match status" value="1"/>
</dbReference>
<accession>A0A9X3Z6I8</accession>
<evidence type="ECO:0000313" key="2">
    <source>
        <dbReference type="EMBL" id="MDA5193127.1"/>
    </source>
</evidence>
<dbReference type="PANTHER" id="PTHR15004:SF0">
    <property type="entry name" value="GLUTAMYL-TRNA(GLN) AMIDOTRANSFERASE SUBUNIT C, MITOCHONDRIAL"/>
    <property type="match status" value="1"/>
</dbReference>
<evidence type="ECO:0000256" key="1">
    <source>
        <dbReference type="HAMAP-Rule" id="MF_00122"/>
    </source>
</evidence>
<dbReference type="GO" id="GO:0006412">
    <property type="term" value="P:translation"/>
    <property type="evidence" value="ECO:0007669"/>
    <property type="project" value="UniProtKB-UniRule"/>
</dbReference>
<keyword evidence="3" id="KW-1185">Reference proteome</keyword>
<proteinExistence type="inferred from homology"/>
<dbReference type="GO" id="GO:0050567">
    <property type="term" value="F:glutaminyl-tRNA synthase (glutamine-hydrolyzing) activity"/>
    <property type="evidence" value="ECO:0007669"/>
    <property type="project" value="UniProtKB-UniRule"/>
</dbReference>
<dbReference type="SUPFAM" id="SSF141000">
    <property type="entry name" value="Glu-tRNAGln amidotransferase C subunit"/>
    <property type="match status" value="1"/>
</dbReference>
<comment type="similarity">
    <text evidence="1">Belongs to the GatC family.</text>
</comment>
<comment type="function">
    <text evidence="1">Allows the formation of correctly charged Asn-tRNA(Asn) or Gln-tRNA(Gln) through the transamidation of misacylated Asp-tRNA(Asn) or Glu-tRNA(Gln) in organisms which lack either or both of asparaginyl-tRNA or glutaminyl-tRNA synthetases. The reaction takes place in the presence of glutamine and ATP through an activated phospho-Asp-tRNA(Asn) or phospho-Glu-tRNA(Gln).</text>
</comment>
<keyword evidence="1" id="KW-0547">Nucleotide-binding</keyword>
<keyword evidence="1" id="KW-0067">ATP-binding</keyword>
<dbReference type="GO" id="GO:0070681">
    <property type="term" value="P:glutaminyl-tRNAGln biosynthesis via transamidation"/>
    <property type="evidence" value="ECO:0007669"/>
    <property type="project" value="TreeGrafter"/>
</dbReference>
<comment type="catalytic activity">
    <reaction evidence="1">
        <text>L-aspartyl-tRNA(Asn) + L-glutamine + ATP + H2O = L-asparaginyl-tRNA(Asn) + L-glutamate + ADP + phosphate + 2 H(+)</text>
        <dbReference type="Rhea" id="RHEA:14513"/>
        <dbReference type="Rhea" id="RHEA-COMP:9674"/>
        <dbReference type="Rhea" id="RHEA-COMP:9677"/>
        <dbReference type="ChEBI" id="CHEBI:15377"/>
        <dbReference type="ChEBI" id="CHEBI:15378"/>
        <dbReference type="ChEBI" id="CHEBI:29985"/>
        <dbReference type="ChEBI" id="CHEBI:30616"/>
        <dbReference type="ChEBI" id="CHEBI:43474"/>
        <dbReference type="ChEBI" id="CHEBI:58359"/>
        <dbReference type="ChEBI" id="CHEBI:78515"/>
        <dbReference type="ChEBI" id="CHEBI:78516"/>
        <dbReference type="ChEBI" id="CHEBI:456216"/>
    </reaction>
</comment>
<dbReference type="Gene3D" id="1.10.20.60">
    <property type="entry name" value="Glu-tRNAGln amidotransferase C subunit, N-terminal domain"/>
    <property type="match status" value="1"/>
</dbReference>